<keyword evidence="1" id="KW-0472">Membrane</keyword>
<feature type="transmembrane region" description="Helical" evidence="1">
    <location>
        <begin position="12"/>
        <end position="31"/>
    </location>
</feature>
<evidence type="ECO:0000256" key="1">
    <source>
        <dbReference type="SAM" id="Phobius"/>
    </source>
</evidence>
<dbReference type="AlphaFoldDB" id="A0A2P2QCA6"/>
<sequence length="43" mass="5215">MIMLNFISHLGIKVIFILPLYCFRLCTYLMWDNYLYIITQPIS</sequence>
<accession>A0A2P2QCA6</accession>
<organism evidence="2">
    <name type="scientific">Rhizophora mucronata</name>
    <name type="common">Asiatic mangrove</name>
    <dbReference type="NCBI Taxonomy" id="61149"/>
    <lineage>
        <taxon>Eukaryota</taxon>
        <taxon>Viridiplantae</taxon>
        <taxon>Streptophyta</taxon>
        <taxon>Embryophyta</taxon>
        <taxon>Tracheophyta</taxon>
        <taxon>Spermatophyta</taxon>
        <taxon>Magnoliopsida</taxon>
        <taxon>eudicotyledons</taxon>
        <taxon>Gunneridae</taxon>
        <taxon>Pentapetalae</taxon>
        <taxon>rosids</taxon>
        <taxon>fabids</taxon>
        <taxon>Malpighiales</taxon>
        <taxon>Rhizophoraceae</taxon>
        <taxon>Rhizophora</taxon>
    </lineage>
</organism>
<keyword evidence="1" id="KW-1133">Transmembrane helix</keyword>
<evidence type="ECO:0000313" key="2">
    <source>
        <dbReference type="EMBL" id="MBX64630.1"/>
    </source>
</evidence>
<keyword evidence="1" id="KW-0812">Transmembrane</keyword>
<dbReference type="EMBL" id="GGEC01084146">
    <property type="protein sequence ID" value="MBX64630.1"/>
    <property type="molecule type" value="Transcribed_RNA"/>
</dbReference>
<name>A0A2P2QCA6_RHIMU</name>
<proteinExistence type="predicted"/>
<protein>
    <submittedName>
        <fullName evidence="2">Uncharacterized protein</fullName>
    </submittedName>
</protein>
<reference evidence="2" key="1">
    <citation type="submission" date="2018-02" db="EMBL/GenBank/DDBJ databases">
        <title>Rhizophora mucronata_Transcriptome.</title>
        <authorList>
            <person name="Meera S.P."/>
            <person name="Sreeshan A."/>
            <person name="Augustine A."/>
        </authorList>
    </citation>
    <scope>NUCLEOTIDE SEQUENCE</scope>
    <source>
        <tissue evidence="2">Leaf</tissue>
    </source>
</reference>